<evidence type="ECO:0000313" key="7">
    <source>
        <dbReference type="Proteomes" id="UP000182894"/>
    </source>
</evidence>
<evidence type="ECO:0000259" key="5">
    <source>
        <dbReference type="PROSITE" id="PS01124"/>
    </source>
</evidence>
<dbReference type="SUPFAM" id="SSF51182">
    <property type="entry name" value="RmlC-like cupins"/>
    <property type="match status" value="1"/>
</dbReference>
<accession>A0A1G7RNH5</accession>
<dbReference type="PROSITE" id="PS00041">
    <property type="entry name" value="HTH_ARAC_FAMILY_1"/>
    <property type="match status" value="1"/>
</dbReference>
<keyword evidence="1" id="KW-0678">Repressor</keyword>
<evidence type="ECO:0000256" key="2">
    <source>
        <dbReference type="ARBA" id="ARBA00023015"/>
    </source>
</evidence>
<dbReference type="InterPro" id="IPR011051">
    <property type="entry name" value="RmlC_Cupin_sf"/>
</dbReference>
<keyword evidence="4" id="KW-0804">Transcription</keyword>
<reference evidence="7" key="1">
    <citation type="submission" date="2016-10" db="EMBL/GenBank/DDBJ databases">
        <authorList>
            <person name="Varghese N."/>
            <person name="Submissions S."/>
        </authorList>
    </citation>
    <scope>NUCLEOTIDE SEQUENCE [LARGE SCALE GENOMIC DNA]</scope>
    <source>
        <strain evidence="7">ATCC 700689</strain>
    </source>
</reference>
<proteinExistence type="predicted"/>
<dbReference type="RefSeq" id="WP_074749543.1">
    <property type="nucleotide sequence ID" value="NZ_FNCO01000001.1"/>
</dbReference>
<organism evidence="6 7">
    <name type="scientific">Pseudomonas abietaniphila</name>
    <dbReference type="NCBI Taxonomy" id="89065"/>
    <lineage>
        <taxon>Bacteria</taxon>
        <taxon>Pseudomonadati</taxon>
        <taxon>Pseudomonadota</taxon>
        <taxon>Gammaproteobacteria</taxon>
        <taxon>Pseudomonadales</taxon>
        <taxon>Pseudomonadaceae</taxon>
        <taxon>Pseudomonas</taxon>
    </lineage>
</organism>
<dbReference type="Proteomes" id="UP000182894">
    <property type="component" value="Unassembled WGS sequence"/>
</dbReference>
<dbReference type="InterPro" id="IPR009057">
    <property type="entry name" value="Homeodomain-like_sf"/>
</dbReference>
<dbReference type="Gene3D" id="1.10.10.60">
    <property type="entry name" value="Homeodomain-like"/>
    <property type="match status" value="1"/>
</dbReference>
<dbReference type="STRING" id="89065.SAMN05216605_101204"/>
<dbReference type="Pfam" id="PF02311">
    <property type="entry name" value="AraC_binding"/>
    <property type="match status" value="1"/>
</dbReference>
<dbReference type="OrthoDB" id="9804543at2"/>
<dbReference type="PROSITE" id="PS01124">
    <property type="entry name" value="HTH_ARAC_FAMILY_2"/>
    <property type="match status" value="1"/>
</dbReference>
<dbReference type="GO" id="GO:0043565">
    <property type="term" value="F:sequence-specific DNA binding"/>
    <property type="evidence" value="ECO:0007669"/>
    <property type="project" value="InterPro"/>
</dbReference>
<dbReference type="InterPro" id="IPR018060">
    <property type="entry name" value="HTH_AraC"/>
</dbReference>
<keyword evidence="2" id="KW-0805">Transcription regulation</keyword>
<dbReference type="Pfam" id="PF12833">
    <property type="entry name" value="HTH_18"/>
    <property type="match status" value="1"/>
</dbReference>
<dbReference type="Gene3D" id="2.60.120.10">
    <property type="entry name" value="Jelly Rolls"/>
    <property type="match status" value="1"/>
</dbReference>
<dbReference type="FunFam" id="1.10.10.60:FF:000132">
    <property type="entry name" value="AraC family transcriptional regulator"/>
    <property type="match status" value="1"/>
</dbReference>
<dbReference type="SMART" id="SM00342">
    <property type="entry name" value="HTH_ARAC"/>
    <property type="match status" value="1"/>
</dbReference>
<evidence type="ECO:0000256" key="1">
    <source>
        <dbReference type="ARBA" id="ARBA00022491"/>
    </source>
</evidence>
<gene>
    <name evidence="6" type="ORF">SAMN05216605_101204</name>
</gene>
<evidence type="ECO:0000256" key="4">
    <source>
        <dbReference type="ARBA" id="ARBA00023163"/>
    </source>
</evidence>
<dbReference type="EMBL" id="FNCO01000001">
    <property type="protein sequence ID" value="SDG12316.1"/>
    <property type="molecule type" value="Genomic_DNA"/>
</dbReference>
<sequence length="272" mass="30595">MEREVRTAAVCVTQTGRSEDYLDYRDVTRPMTVLVRNQQTGAFNAPHTHRHGQVLYACAGVMRVSAQNGLWYLPPRRALWIPAGVVHDQLMLSPVKLRSVYIDPQACGVFGPMCKVVEVSVMLRELILALADQPVEYPQNSRNAHIVALILSELERSRSLPVQIPWPVDRRLAVVCEAILARPENAQSVEYWADKVGASSRTLIRLFLKETGLTFRHWVQQVRLATALDRLEQGQSVGVIARDLGYTSASAFSAMFRRVMGESPREFLMPGR</sequence>
<dbReference type="InterPro" id="IPR018062">
    <property type="entry name" value="HTH_AraC-typ_CS"/>
</dbReference>
<evidence type="ECO:0000256" key="3">
    <source>
        <dbReference type="ARBA" id="ARBA00023125"/>
    </source>
</evidence>
<dbReference type="CDD" id="cd06124">
    <property type="entry name" value="cupin_NimR-like_N"/>
    <property type="match status" value="1"/>
</dbReference>
<keyword evidence="3 6" id="KW-0238">DNA-binding</keyword>
<dbReference type="PANTHER" id="PTHR11019">
    <property type="entry name" value="HTH-TYPE TRANSCRIPTIONAL REGULATOR NIMR"/>
    <property type="match status" value="1"/>
</dbReference>
<dbReference type="InterPro" id="IPR014710">
    <property type="entry name" value="RmlC-like_jellyroll"/>
</dbReference>
<evidence type="ECO:0000313" key="6">
    <source>
        <dbReference type="EMBL" id="SDG12316.1"/>
    </source>
</evidence>
<dbReference type="SUPFAM" id="SSF46689">
    <property type="entry name" value="Homeodomain-like"/>
    <property type="match status" value="1"/>
</dbReference>
<protein>
    <submittedName>
        <fullName evidence="6">AraC-type DNA-binding protein</fullName>
    </submittedName>
</protein>
<dbReference type="InterPro" id="IPR003313">
    <property type="entry name" value="AraC-bd"/>
</dbReference>
<name>A0A1G7RNH5_9PSED</name>
<dbReference type="PANTHER" id="PTHR11019:SF159">
    <property type="entry name" value="TRANSCRIPTIONAL REGULATOR-RELATED"/>
    <property type="match status" value="1"/>
</dbReference>
<dbReference type="GO" id="GO:0003700">
    <property type="term" value="F:DNA-binding transcription factor activity"/>
    <property type="evidence" value="ECO:0007669"/>
    <property type="project" value="InterPro"/>
</dbReference>
<keyword evidence="7" id="KW-1185">Reference proteome</keyword>
<feature type="domain" description="HTH araC/xylS-type" evidence="5">
    <location>
        <begin position="170"/>
        <end position="270"/>
    </location>
</feature>
<dbReference type="AlphaFoldDB" id="A0A1G7RNH5"/>
<dbReference type="GO" id="GO:0009893">
    <property type="term" value="P:positive regulation of metabolic process"/>
    <property type="evidence" value="ECO:0007669"/>
    <property type="project" value="UniProtKB-ARBA"/>
</dbReference>